<name>A0A5N4AX09_PHOPY</name>
<feature type="region of interest" description="Disordered" evidence="9">
    <location>
        <begin position="50"/>
        <end position="76"/>
    </location>
</feature>
<dbReference type="FunFam" id="3.30.160.60:FF:000446">
    <property type="entry name" value="Zinc finger protein"/>
    <property type="match status" value="1"/>
</dbReference>
<feature type="compositionally biased region" description="Polar residues" evidence="9">
    <location>
        <begin position="51"/>
        <end position="69"/>
    </location>
</feature>
<evidence type="ECO:0000256" key="8">
    <source>
        <dbReference type="PROSITE-ProRule" id="PRU00042"/>
    </source>
</evidence>
<protein>
    <recommendedName>
        <fullName evidence="10">C2H2-type domain-containing protein</fullName>
    </recommendedName>
</protein>
<gene>
    <name evidence="11" type="ORF">PPYR_03999</name>
</gene>
<dbReference type="Pfam" id="PF00096">
    <property type="entry name" value="zf-C2H2"/>
    <property type="match status" value="2"/>
</dbReference>
<evidence type="ECO:0000256" key="5">
    <source>
        <dbReference type="ARBA" id="ARBA00022833"/>
    </source>
</evidence>
<sequence length="162" mass="18416">MKMTTKYNQDSEKSEKVCTAAHPYTCDCSTCITNLGNLPILMKVIEEQENIDQTTKPSTSSEKSNPVQPSSSMSCSSCGKNFVHRGDLNKHLRKHTKEQPYVCMVCKRKFAHSSNLNRHLQVHDGTRPFSCKTCMKTFGRKDKLEAHKKTKRCKNLSDKSIE</sequence>
<evidence type="ECO:0000256" key="9">
    <source>
        <dbReference type="SAM" id="MobiDB-lite"/>
    </source>
</evidence>
<dbReference type="GO" id="GO:0010468">
    <property type="term" value="P:regulation of gene expression"/>
    <property type="evidence" value="ECO:0007669"/>
    <property type="project" value="TreeGrafter"/>
</dbReference>
<dbReference type="EMBL" id="VVIM01000002">
    <property type="protein sequence ID" value="KAB0801813.1"/>
    <property type="molecule type" value="Genomic_DNA"/>
</dbReference>
<reference evidence="11 12" key="1">
    <citation type="journal article" date="2018" name="Elife">
        <title>Firefly genomes illuminate parallel origins of bioluminescence in beetles.</title>
        <authorList>
            <person name="Fallon T.R."/>
            <person name="Lower S.E."/>
            <person name="Chang C.H."/>
            <person name="Bessho-Uehara M."/>
            <person name="Martin G.J."/>
            <person name="Bewick A.J."/>
            <person name="Behringer M."/>
            <person name="Debat H.J."/>
            <person name="Wong I."/>
            <person name="Day J.C."/>
            <person name="Suvorov A."/>
            <person name="Silva C.J."/>
            <person name="Stanger-Hall K.F."/>
            <person name="Hall D.W."/>
            <person name="Schmitz R.J."/>
            <person name="Nelson D.R."/>
            <person name="Lewis S.M."/>
            <person name="Shigenobu S."/>
            <person name="Bybee S.M."/>
            <person name="Larracuente A.M."/>
            <person name="Oba Y."/>
            <person name="Weng J.K."/>
        </authorList>
    </citation>
    <scope>NUCLEOTIDE SEQUENCE [LARGE SCALE GENOMIC DNA]</scope>
    <source>
        <strain evidence="11">1611_PpyrPB1</strain>
        <tissue evidence="11">Whole body</tissue>
    </source>
</reference>
<dbReference type="PROSITE" id="PS50157">
    <property type="entry name" value="ZINC_FINGER_C2H2_2"/>
    <property type="match status" value="3"/>
</dbReference>
<dbReference type="GO" id="GO:0008270">
    <property type="term" value="F:zinc ion binding"/>
    <property type="evidence" value="ECO:0007669"/>
    <property type="project" value="UniProtKB-KW"/>
</dbReference>
<keyword evidence="4 8" id="KW-0863">Zinc-finger</keyword>
<feature type="domain" description="C2H2-type" evidence="10">
    <location>
        <begin position="129"/>
        <end position="160"/>
    </location>
</feature>
<feature type="domain" description="C2H2-type" evidence="10">
    <location>
        <begin position="73"/>
        <end position="100"/>
    </location>
</feature>
<organism evidence="11 12">
    <name type="scientific">Photinus pyralis</name>
    <name type="common">Common eastern firefly</name>
    <name type="synonym">Lampyris pyralis</name>
    <dbReference type="NCBI Taxonomy" id="7054"/>
    <lineage>
        <taxon>Eukaryota</taxon>
        <taxon>Metazoa</taxon>
        <taxon>Ecdysozoa</taxon>
        <taxon>Arthropoda</taxon>
        <taxon>Hexapoda</taxon>
        <taxon>Insecta</taxon>
        <taxon>Pterygota</taxon>
        <taxon>Neoptera</taxon>
        <taxon>Endopterygota</taxon>
        <taxon>Coleoptera</taxon>
        <taxon>Polyphaga</taxon>
        <taxon>Elateriformia</taxon>
        <taxon>Elateroidea</taxon>
        <taxon>Lampyridae</taxon>
        <taxon>Lampyrinae</taxon>
        <taxon>Photinus</taxon>
    </lineage>
</organism>
<evidence type="ECO:0000313" key="11">
    <source>
        <dbReference type="EMBL" id="KAB0801813.1"/>
    </source>
</evidence>
<keyword evidence="5" id="KW-0862">Zinc</keyword>
<dbReference type="AlphaFoldDB" id="A0A5N4AX09"/>
<evidence type="ECO:0000256" key="2">
    <source>
        <dbReference type="ARBA" id="ARBA00022723"/>
    </source>
</evidence>
<dbReference type="PANTHER" id="PTHR16515:SF49">
    <property type="entry name" value="GASTRULA ZINC FINGER PROTEIN XLCGF49.1-LIKE-RELATED"/>
    <property type="match status" value="1"/>
</dbReference>
<proteinExistence type="predicted"/>
<evidence type="ECO:0000256" key="7">
    <source>
        <dbReference type="ARBA" id="ARBA00023242"/>
    </source>
</evidence>
<comment type="caution">
    <text evidence="11">The sequence shown here is derived from an EMBL/GenBank/DDBJ whole genome shotgun (WGS) entry which is preliminary data.</text>
</comment>
<evidence type="ECO:0000256" key="1">
    <source>
        <dbReference type="ARBA" id="ARBA00004123"/>
    </source>
</evidence>
<dbReference type="SMART" id="SM00355">
    <property type="entry name" value="ZnF_C2H2"/>
    <property type="match status" value="3"/>
</dbReference>
<dbReference type="InterPro" id="IPR036236">
    <property type="entry name" value="Znf_C2H2_sf"/>
</dbReference>
<dbReference type="InParanoid" id="A0A5N4AX09"/>
<dbReference type="PANTHER" id="PTHR16515">
    <property type="entry name" value="PR DOMAIN ZINC FINGER PROTEIN"/>
    <property type="match status" value="1"/>
</dbReference>
<accession>A0A5N4AX09</accession>
<evidence type="ECO:0000256" key="6">
    <source>
        <dbReference type="ARBA" id="ARBA00023125"/>
    </source>
</evidence>
<dbReference type="FunFam" id="3.30.160.60:FF:000358">
    <property type="entry name" value="zinc finger protein 24"/>
    <property type="match status" value="1"/>
</dbReference>
<dbReference type="Proteomes" id="UP000327044">
    <property type="component" value="Unassembled WGS sequence"/>
</dbReference>
<keyword evidence="7" id="KW-0539">Nucleus</keyword>
<evidence type="ECO:0000313" key="12">
    <source>
        <dbReference type="Proteomes" id="UP000327044"/>
    </source>
</evidence>
<dbReference type="InterPro" id="IPR050331">
    <property type="entry name" value="Zinc_finger"/>
</dbReference>
<comment type="subcellular location">
    <subcellularLocation>
        <location evidence="1">Nucleus</location>
    </subcellularLocation>
</comment>
<dbReference type="GO" id="GO:0003677">
    <property type="term" value="F:DNA binding"/>
    <property type="evidence" value="ECO:0007669"/>
    <property type="project" value="UniProtKB-KW"/>
</dbReference>
<keyword evidence="6" id="KW-0238">DNA-binding</keyword>
<evidence type="ECO:0000259" key="10">
    <source>
        <dbReference type="PROSITE" id="PS50157"/>
    </source>
</evidence>
<dbReference type="Gene3D" id="3.30.160.60">
    <property type="entry name" value="Classic Zinc Finger"/>
    <property type="match status" value="3"/>
</dbReference>
<keyword evidence="12" id="KW-1185">Reference proteome</keyword>
<keyword evidence="2" id="KW-0479">Metal-binding</keyword>
<feature type="domain" description="C2H2-type" evidence="10">
    <location>
        <begin position="101"/>
        <end position="128"/>
    </location>
</feature>
<dbReference type="GO" id="GO:0005634">
    <property type="term" value="C:nucleus"/>
    <property type="evidence" value="ECO:0007669"/>
    <property type="project" value="UniProtKB-SubCell"/>
</dbReference>
<dbReference type="SUPFAM" id="SSF57667">
    <property type="entry name" value="beta-beta-alpha zinc fingers"/>
    <property type="match status" value="2"/>
</dbReference>
<evidence type="ECO:0000256" key="4">
    <source>
        <dbReference type="ARBA" id="ARBA00022771"/>
    </source>
</evidence>
<dbReference type="InterPro" id="IPR013087">
    <property type="entry name" value="Znf_C2H2_type"/>
</dbReference>
<dbReference type="PROSITE" id="PS00028">
    <property type="entry name" value="ZINC_FINGER_C2H2_1"/>
    <property type="match status" value="2"/>
</dbReference>
<evidence type="ECO:0000256" key="3">
    <source>
        <dbReference type="ARBA" id="ARBA00022737"/>
    </source>
</evidence>
<keyword evidence="3" id="KW-0677">Repeat</keyword>